<comment type="caution">
    <text evidence="3">The sequence shown here is derived from an EMBL/GenBank/DDBJ whole genome shotgun (WGS) entry which is preliminary data.</text>
</comment>
<protein>
    <submittedName>
        <fullName evidence="3">Uncharacterized protein</fullName>
    </submittedName>
</protein>
<evidence type="ECO:0000313" key="4">
    <source>
        <dbReference type="Proteomes" id="UP000291343"/>
    </source>
</evidence>
<keyword evidence="4" id="KW-1185">Reference proteome</keyword>
<evidence type="ECO:0000256" key="2">
    <source>
        <dbReference type="SAM" id="MobiDB-lite"/>
    </source>
</evidence>
<evidence type="ECO:0000256" key="1">
    <source>
        <dbReference type="SAM" id="Coils"/>
    </source>
</evidence>
<feature type="region of interest" description="Disordered" evidence="2">
    <location>
        <begin position="194"/>
        <end position="257"/>
    </location>
</feature>
<organism evidence="3 4">
    <name type="scientific">Laodelphax striatellus</name>
    <name type="common">Small brown planthopper</name>
    <name type="synonym">Delphax striatella</name>
    <dbReference type="NCBI Taxonomy" id="195883"/>
    <lineage>
        <taxon>Eukaryota</taxon>
        <taxon>Metazoa</taxon>
        <taxon>Ecdysozoa</taxon>
        <taxon>Arthropoda</taxon>
        <taxon>Hexapoda</taxon>
        <taxon>Insecta</taxon>
        <taxon>Pterygota</taxon>
        <taxon>Neoptera</taxon>
        <taxon>Paraneoptera</taxon>
        <taxon>Hemiptera</taxon>
        <taxon>Auchenorrhyncha</taxon>
        <taxon>Fulgoroidea</taxon>
        <taxon>Delphacidae</taxon>
        <taxon>Criomorphinae</taxon>
        <taxon>Laodelphax</taxon>
    </lineage>
</organism>
<dbReference type="AlphaFoldDB" id="A0A482XQ27"/>
<name>A0A482XQ27_LAOST</name>
<keyword evidence="1" id="KW-0175">Coiled coil</keyword>
<evidence type="ECO:0000313" key="3">
    <source>
        <dbReference type="EMBL" id="RZF47886.1"/>
    </source>
</evidence>
<sequence length="257" mass="29566">MSDSKLPTDYLSNVSLTPSQVVGSKHTSFEFETIRSKEVQTCTNGTDHTDTIPKCKRQCIRKKKRKIAKPEECQTYPCQAVCLDEEVCRKHSFCVVDGLRQHGCKPLYPKGLPWASGKLLYYPGQRPKYLGIMRETPQEISRIQQAKKRKKQKAKREKEAALKSLRQADDEKLCDIVGTSQEMMLLMRALALVTQQRKRDRTKTTASTEPDVFDEEQNEAEEDKGEEENAIEENQAEEEQEEEKGEEDETEQKMDTE</sequence>
<dbReference type="Proteomes" id="UP000291343">
    <property type="component" value="Unassembled WGS sequence"/>
</dbReference>
<dbReference type="EMBL" id="QKKF02003003">
    <property type="protein sequence ID" value="RZF47886.1"/>
    <property type="molecule type" value="Genomic_DNA"/>
</dbReference>
<feature type="compositionally biased region" description="Acidic residues" evidence="2">
    <location>
        <begin position="211"/>
        <end position="250"/>
    </location>
</feature>
<feature type="coiled-coil region" evidence="1">
    <location>
        <begin position="140"/>
        <end position="171"/>
    </location>
</feature>
<dbReference type="InParanoid" id="A0A482XQ27"/>
<accession>A0A482XQ27</accession>
<dbReference type="SMR" id="A0A482XQ27"/>
<proteinExistence type="predicted"/>
<dbReference type="OrthoDB" id="10455335at2759"/>
<gene>
    <name evidence="3" type="ORF">LSTR_LSTR007883</name>
</gene>
<reference evidence="3 4" key="1">
    <citation type="journal article" date="2017" name="Gigascience">
        <title>Genome sequence of the small brown planthopper, Laodelphax striatellus.</title>
        <authorList>
            <person name="Zhu J."/>
            <person name="Jiang F."/>
            <person name="Wang X."/>
            <person name="Yang P."/>
            <person name="Bao Y."/>
            <person name="Zhao W."/>
            <person name="Wang W."/>
            <person name="Lu H."/>
            <person name="Wang Q."/>
            <person name="Cui N."/>
            <person name="Li J."/>
            <person name="Chen X."/>
            <person name="Luo L."/>
            <person name="Yu J."/>
            <person name="Kang L."/>
            <person name="Cui F."/>
        </authorList>
    </citation>
    <scope>NUCLEOTIDE SEQUENCE [LARGE SCALE GENOMIC DNA]</scope>
    <source>
        <strain evidence="3">Lst14</strain>
    </source>
</reference>